<feature type="chain" id="PRO_5045690872" evidence="2">
    <location>
        <begin position="32"/>
        <end position="369"/>
    </location>
</feature>
<dbReference type="EMBL" id="JBHLUN010000008">
    <property type="protein sequence ID" value="MFC0409247.1"/>
    <property type="molecule type" value="Genomic_DNA"/>
</dbReference>
<dbReference type="SUPFAM" id="SSF53850">
    <property type="entry name" value="Periplasmic binding protein-like II"/>
    <property type="match status" value="1"/>
</dbReference>
<organism evidence="3 4">
    <name type="scientific">Roseomonas elaeocarpi</name>
    <dbReference type="NCBI Taxonomy" id="907779"/>
    <lineage>
        <taxon>Bacteria</taxon>
        <taxon>Pseudomonadati</taxon>
        <taxon>Pseudomonadota</taxon>
        <taxon>Alphaproteobacteria</taxon>
        <taxon>Acetobacterales</taxon>
        <taxon>Roseomonadaceae</taxon>
        <taxon>Roseomonas</taxon>
    </lineage>
</organism>
<protein>
    <submittedName>
        <fullName evidence="3">Extracellular solute-binding protein</fullName>
    </submittedName>
</protein>
<keyword evidence="4" id="KW-1185">Reference proteome</keyword>
<keyword evidence="1 2" id="KW-0732">Signal</keyword>
<evidence type="ECO:0000256" key="2">
    <source>
        <dbReference type="SAM" id="SignalP"/>
    </source>
</evidence>
<dbReference type="Pfam" id="PF13416">
    <property type="entry name" value="SBP_bac_8"/>
    <property type="match status" value="1"/>
</dbReference>
<proteinExistence type="predicted"/>
<gene>
    <name evidence="3" type="ORF">ACFFGY_13395</name>
</gene>
<dbReference type="PANTHER" id="PTHR30006:SF2">
    <property type="entry name" value="ABC TRANSPORTER SUBSTRATE-BINDING PROTEIN"/>
    <property type="match status" value="1"/>
</dbReference>
<evidence type="ECO:0000256" key="1">
    <source>
        <dbReference type="ARBA" id="ARBA00022729"/>
    </source>
</evidence>
<sequence>MRLTTLAAALTLTTALGASLGTALLPGTAAAQAPAAAPQGTPQGPVTLLTYSGIFRDNYLDTVVNPFAQRTGIAVQYGDAGLGGSAQFLGTLRAQKADPQVDVVIMDATTAAAACAEGLVEKLTPEDVPELAQLDEQARSSGAGCGPAVTYDHLSLVYDTEKVKPAPTRWADFAKPEFAGKLSFSTLPNIQALALIGALANHATGDWRKIDSAIPTLKAIAPNVQTFEPSPDGGAMVLSGQVEMGTLWNARAQYYHDQSKGRLGVIIPEEGTAFQINTINIVANAPHRAAAIAFVRNALSAGPQVAFTDRMFYGPTNVEAQRTAKAIDRTALDPKYRSRVAPIDWLEAVRLRDRWNQVWRREVMTAANR</sequence>
<dbReference type="InterPro" id="IPR006059">
    <property type="entry name" value="SBP"/>
</dbReference>
<reference evidence="3 4" key="1">
    <citation type="submission" date="2024-09" db="EMBL/GenBank/DDBJ databases">
        <authorList>
            <person name="Sun Q."/>
            <person name="Mori K."/>
        </authorList>
    </citation>
    <scope>NUCLEOTIDE SEQUENCE [LARGE SCALE GENOMIC DNA]</scope>
    <source>
        <strain evidence="3 4">TBRC 5777</strain>
    </source>
</reference>
<evidence type="ECO:0000313" key="3">
    <source>
        <dbReference type="EMBL" id="MFC0409247.1"/>
    </source>
</evidence>
<dbReference type="Proteomes" id="UP001589865">
    <property type="component" value="Unassembled WGS sequence"/>
</dbReference>
<comment type="caution">
    <text evidence="3">The sequence shown here is derived from an EMBL/GenBank/DDBJ whole genome shotgun (WGS) entry which is preliminary data.</text>
</comment>
<dbReference type="PANTHER" id="PTHR30006">
    <property type="entry name" value="THIAMINE-BINDING PERIPLASMIC PROTEIN-RELATED"/>
    <property type="match status" value="1"/>
</dbReference>
<name>A0ABV6JV98_9PROT</name>
<dbReference type="RefSeq" id="WP_377044992.1">
    <property type="nucleotide sequence ID" value="NZ_JBHLUN010000008.1"/>
</dbReference>
<feature type="signal peptide" evidence="2">
    <location>
        <begin position="1"/>
        <end position="31"/>
    </location>
</feature>
<evidence type="ECO:0000313" key="4">
    <source>
        <dbReference type="Proteomes" id="UP001589865"/>
    </source>
</evidence>
<dbReference type="Gene3D" id="3.40.190.10">
    <property type="entry name" value="Periplasmic binding protein-like II"/>
    <property type="match status" value="2"/>
</dbReference>
<accession>A0ABV6JV98</accession>